<evidence type="ECO:0000313" key="2">
    <source>
        <dbReference type="Proteomes" id="UP000284250"/>
    </source>
</evidence>
<reference evidence="1 2" key="1">
    <citation type="submission" date="2019-01" db="EMBL/GenBank/DDBJ databases">
        <title>Hymenobacter humicola sp. nov., isolated from soils in Antarctica.</title>
        <authorList>
            <person name="Sedlacek I."/>
            <person name="Holochova P."/>
            <person name="Kralova S."/>
            <person name="Pantucek R."/>
            <person name="Stankova E."/>
            <person name="Vrbovska V."/>
            <person name="Kristofova L."/>
            <person name="Svec P."/>
            <person name="Busse H.-J."/>
        </authorList>
    </citation>
    <scope>NUCLEOTIDE SEQUENCE [LARGE SCALE GENOMIC DNA]</scope>
    <source>
        <strain evidence="1 2">CCM 8852</strain>
    </source>
</reference>
<dbReference type="Proteomes" id="UP000284250">
    <property type="component" value="Unassembled WGS sequence"/>
</dbReference>
<dbReference type="EMBL" id="QYCN01000062">
    <property type="protein sequence ID" value="RIY05219.1"/>
    <property type="molecule type" value="Genomic_DNA"/>
</dbReference>
<sequence length="179" mass="19565">MRTAQFLAGALTAFVQGGEPALSQFIGRDFVGRSADEVLAALVDELAPSGAQNEDAAARDAACMVLEDLFVRYSVGTAGLAGLATLDMAEVGKVVVQYVATYIFTRLMQVLAIRLERNDLTPAAACRMERDIRGYVIDRVEQEVTPPQVNNISFTADEGKRIVERVFNDAYSIIEVWEE</sequence>
<name>A0A418QJD0_9BACT</name>
<accession>A0A418QJD0</accession>
<evidence type="ECO:0000313" key="1">
    <source>
        <dbReference type="EMBL" id="RIY05219.1"/>
    </source>
</evidence>
<dbReference type="OrthoDB" id="1430738at2"/>
<gene>
    <name evidence="1" type="ORF">D0T11_20730</name>
</gene>
<keyword evidence="2" id="KW-1185">Reference proteome</keyword>
<organism evidence="1 2">
    <name type="scientific">Hymenobacter rubripertinctus</name>
    <dbReference type="NCBI Taxonomy" id="2029981"/>
    <lineage>
        <taxon>Bacteria</taxon>
        <taxon>Pseudomonadati</taxon>
        <taxon>Bacteroidota</taxon>
        <taxon>Cytophagia</taxon>
        <taxon>Cytophagales</taxon>
        <taxon>Hymenobacteraceae</taxon>
        <taxon>Hymenobacter</taxon>
    </lineage>
</organism>
<comment type="caution">
    <text evidence="1">The sequence shown here is derived from an EMBL/GenBank/DDBJ whole genome shotgun (WGS) entry which is preliminary data.</text>
</comment>
<dbReference type="AlphaFoldDB" id="A0A418QJD0"/>
<proteinExistence type="predicted"/>
<protein>
    <submittedName>
        <fullName evidence="1">Uncharacterized protein</fullName>
    </submittedName>
</protein>